<proteinExistence type="predicted"/>
<feature type="compositionally biased region" description="Basic and acidic residues" evidence="1">
    <location>
        <begin position="133"/>
        <end position="142"/>
    </location>
</feature>
<keyword evidence="3" id="KW-1185">Reference proteome</keyword>
<reference evidence="2 3" key="1">
    <citation type="submission" date="2020-08" db="EMBL/GenBank/DDBJ databases">
        <title>Genomic Encyclopedia of Type Strains, Phase IV (KMG-IV): sequencing the most valuable type-strain genomes for metagenomic binning, comparative biology and taxonomic classification.</title>
        <authorList>
            <person name="Goeker M."/>
        </authorList>
    </citation>
    <scope>NUCLEOTIDE SEQUENCE [LARGE SCALE GENOMIC DNA]</scope>
    <source>
        <strain evidence="2 3">DSM 103526</strain>
    </source>
</reference>
<dbReference type="Gene3D" id="2.120.10.10">
    <property type="match status" value="1"/>
</dbReference>
<evidence type="ECO:0008006" key="4">
    <source>
        <dbReference type="Google" id="ProtNLM"/>
    </source>
</evidence>
<gene>
    <name evidence="2" type="ORF">HNQ80_000595</name>
</gene>
<dbReference type="RefSeq" id="WP_184307999.1">
    <property type="nucleotide sequence ID" value="NZ_JACHEN010000002.1"/>
</dbReference>
<feature type="region of interest" description="Disordered" evidence="1">
    <location>
        <begin position="98"/>
        <end position="143"/>
    </location>
</feature>
<dbReference type="EMBL" id="JACHEN010000002">
    <property type="protein sequence ID" value="MBB6214515.1"/>
    <property type="molecule type" value="Genomic_DNA"/>
</dbReference>
<accession>A0A841KWF9</accession>
<protein>
    <recommendedName>
        <fullName evidence="4">Exo-alpha-sialidase</fullName>
    </recommendedName>
</protein>
<dbReference type="InterPro" id="IPR036278">
    <property type="entry name" value="Sialidase_sf"/>
</dbReference>
<evidence type="ECO:0000256" key="1">
    <source>
        <dbReference type="SAM" id="MobiDB-lite"/>
    </source>
</evidence>
<dbReference type="Pfam" id="PF02012">
    <property type="entry name" value="BNR"/>
    <property type="match status" value="3"/>
</dbReference>
<feature type="region of interest" description="Disordered" evidence="1">
    <location>
        <begin position="231"/>
        <end position="255"/>
    </location>
</feature>
<dbReference type="Proteomes" id="UP000579281">
    <property type="component" value="Unassembled WGS sequence"/>
</dbReference>
<evidence type="ECO:0000313" key="2">
    <source>
        <dbReference type="EMBL" id="MBB6214515.1"/>
    </source>
</evidence>
<sequence>MIVNVRQLLTKKFFGGIMNMKNKTLSMLDTAKKKVGAIALCGALVAAIGAGTAFAANSITSLQVKMENGVRSYSMDDGKTWSQNAPDGIMVNDKDGKLTISSGTPPKDSEGKGLLSKVENGVRSYSTDGGETWSEKAPDGAKDGVTIGEDGKITHMNGIPSGDANGTGLQIKMENGVRFYSTDGGKTWSKNAPNGVTIGDDGKIIMMNGTLPKDGEGEGLLSKVENGVRTYSTDGGKTWSEKAPDGAEDSVTIGN</sequence>
<name>A0A841KWF9_9FIRM</name>
<evidence type="ECO:0000313" key="3">
    <source>
        <dbReference type="Proteomes" id="UP000579281"/>
    </source>
</evidence>
<dbReference type="SUPFAM" id="SSF50939">
    <property type="entry name" value="Sialidases"/>
    <property type="match status" value="1"/>
</dbReference>
<dbReference type="CDD" id="cd15482">
    <property type="entry name" value="Sialidase_non-viral"/>
    <property type="match status" value="1"/>
</dbReference>
<dbReference type="InterPro" id="IPR002860">
    <property type="entry name" value="BNR_rpt"/>
</dbReference>
<dbReference type="AlphaFoldDB" id="A0A841KWF9"/>
<comment type="caution">
    <text evidence="2">The sequence shown here is derived from an EMBL/GenBank/DDBJ whole genome shotgun (WGS) entry which is preliminary data.</text>
</comment>
<organism evidence="2 3">
    <name type="scientific">Anaerosolibacter carboniphilus</name>
    <dbReference type="NCBI Taxonomy" id="1417629"/>
    <lineage>
        <taxon>Bacteria</taxon>
        <taxon>Bacillati</taxon>
        <taxon>Bacillota</taxon>
        <taxon>Clostridia</taxon>
        <taxon>Peptostreptococcales</taxon>
        <taxon>Thermotaleaceae</taxon>
        <taxon>Anaerosolibacter</taxon>
    </lineage>
</organism>